<dbReference type="Proteomes" id="UP000515679">
    <property type="component" value="Chromosome"/>
</dbReference>
<proteinExistence type="predicted"/>
<dbReference type="RefSeq" id="WP_182303329.1">
    <property type="nucleotide sequence ID" value="NZ_CP041969.1"/>
</dbReference>
<dbReference type="CDD" id="cd00093">
    <property type="entry name" value="HTH_XRE"/>
    <property type="match status" value="1"/>
</dbReference>
<dbReference type="SUPFAM" id="SSF47413">
    <property type="entry name" value="lambda repressor-like DNA-binding domains"/>
    <property type="match status" value="1"/>
</dbReference>
<accession>A0A7G5BYB5</accession>
<dbReference type="SMART" id="SM00530">
    <property type="entry name" value="HTH_XRE"/>
    <property type="match status" value="1"/>
</dbReference>
<reference evidence="2 3" key="1">
    <citation type="submission" date="2019-07" db="EMBL/GenBank/DDBJ databases">
        <authorList>
            <person name="Kim J.K."/>
            <person name="Cheong H.-M."/>
            <person name="Choi Y."/>
            <person name="Hwang K.J."/>
            <person name="Lee S."/>
            <person name="Choi C."/>
        </authorList>
    </citation>
    <scope>NUCLEOTIDE SEQUENCE [LARGE SCALE GENOMIC DNA]</scope>
    <source>
        <strain evidence="2 3">KS 22</strain>
    </source>
</reference>
<dbReference type="InterPro" id="IPR010982">
    <property type="entry name" value="Lambda_DNA-bd_dom_sf"/>
</dbReference>
<sequence length="539" mass="62110">MIQKETFGVQLKELLTIRGWSAAQLAKALNIDASYVRRWIRGNRTPALNSNYVEQIADALCNGLDNEYRKAAVSALKTAIEEKLALNEEENSIRAGVTRLLREAQIHTLSLDGESRINRRQAGSQSEVSELLMLSHRDADPASAISVSSNPSDTMNFLKRIPRVISGRRTILAAAISMLQSALDDGRFARGGEITLTFQSEREIFEGYPELHHEWQHTIVRALSRGWSVRHLCRLNKNVQRSLRLVNQILDWTNYSGAYSLYYFDKYGIDSPPYEIILVNGMGAILGFAADNHKEIDAGLYLDEIDAVSMIERYVGQMFLNIEPLIKILSQEEYFELNPAKDRKSGNHLLSMQDLSFLTVPYPLMEKYLRISIPDEAERRIHLRRIADTVQSFHRDIKHYKMRHIYPIRAFEELVTNGRYYSNFYYRPAGEDVREHLLHVLELLETYEKFEIALVDENKYKPLSKAQFDIKGDHTILIGVMPKRETDHKVELISITEGTIVNAFQQYFDDWWERINPVHRDKAFVISWIKDKLDSLGSA</sequence>
<evidence type="ECO:0000259" key="1">
    <source>
        <dbReference type="PROSITE" id="PS50943"/>
    </source>
</evidence>
<keyword evidence="3" id="KW-1185">Reference proteome</keyword>
<dbReference type="PROSITE" id="PS50943">
    <property type="entry name" value="HTH_CROC1"/>
    <property type="match status" value="1"/>
</dbReference>
<evidence type="ECO:0000313" key="3">
    <source>
        <dbReference type="Proteomes" id="UP000515679"/>
    </source>
</evidence>
<dbReference type="Pfam" id="PF01381">
    <property type="entry name" value="HTH_3"/>
    <property type="match status" value="1"/>
</dbReference>
<dbReference type="EMBL" id="CP041969">
    <property type="protein sequence ID" value="QMV41949.1"/>
    <property type="molecule type" value="Genomic_DNA"/>
</dbReference>
<name>A0A7G5BYB5_9BACL</name>
<feature type="domain" description="HTH cro/C1-type" evidence="1">
    <location>
        <begin position="11"/>
        <end position="60"/>
    </location>
</feature>
<evidence type="ECO:0000313" key="2">
    <source>
        <dbReference type="EMBL" id="QMV41949.1"/>
    </source>
</evidence>
<protein>
    <submittedName>
        <fullName evidence="2">Helix-turn-helix transcriptional regulator</fullName>
    </submittedName>
</protein>
<dbReference type="InterPro" id="IPR001387">
    <property type="entry name" value="Cro/C1-type_HTH"/>
</dbReference>
<dbReference type="AlphaFoldDB" id="A0A7G5BYB5"/>
<dbReference type="KEGG" id="cchl:FPL14_12675"/>
<dbReference type="Gene3D" id="1.10.260.40">
    <property type="entry name" value="lambda repressor-like DNA-binding domains"/>
    <property type="match status" value="1"/>
</dbReference>
<gene>
    <name evidence="2" type="ORF">FPL14_12675</name>
</gene>
<organism evidence="2 3">
    <name type="scientific">Cohnella cholangitidis</name>
    <dbReference type="NCBI Taxonomy" id="2598458"/>
    <lineage>
        <taxon>Bacteria</taxon>
        <taxon>Bacillati</taxon>
        <taxon>Bacillota</taxon>
        <taxon>Bacilli</taxon>
        <taxon>Bacillales</taxon>
        <taxon>Paenibacillaceae</taxon>
        <taxon>Cohnella</taxon>
    </lineage>
</organism>
<dbReference type="GO" id="GO:0003677">
    <property type="term" value="F:DNA binding"/>
    <property type="evidence" value="ECO:0007669"/>
    <property type="project" value="InterPro"/>
</dbReference>